<organism evidence="3 4">
    <name type="scientific">Corynebacterium canis</name>
    <dbReference type="NCBI Taxonomy" id="679663"/>
    <lineage>
        <taxon>Bacteria</taxon>
        <taxon>Bacillati</taxon>
        <taxon>Actinomycetota</taxon>
        <taxon>Actinomycetes</taxon>
        <taxon>Mycobacteriales</taxon>
        <taxon>Corynebacteriaceae</taxon>
        <taxon>Corynebacterium</taxon>
    </lineage>
</organism>
<comment type="similarity">
    <text evidence="1">Belongs to the YciI family.</text>
</comment>
<evidence type="ECO:0000313" key="4">
    <source>
        <dbReference type="Proteomes" id="UP000320791"/>
    </source>
</evidence>
<gene>
    <name evidence="3" type="ORF">FRX94_03490</name>
</gene>
<sequence length="96" mass="10700">MNVFVIEYTYCSDPSLVEQVRPKHREFLGKLKEEGKLVGSGPYTDDQGGALIIIRLPEPATVADAEALMAADPYLAHDALAERVFRPWNPVLNVFQ</sequence>
<dbReference type="AlphaFoldDB" id="A0A5C5ULK5"/>
<dbReference type="InterPro" id="IPR005545">
    <property type="entry name" value="YCII"/>
</dbReference>
<comment type="caution">
    <text evidence="3">The sequence shown here is derived from an EMBL/GenBank/DDBJ whole genome shotgun (WGS) entry which is preliminary data.</text>
</comment>
<dbReference type="RefSeq" id="WP_146323734.1">
    <property type="nucleotide sequence ID" value="NZ_BAABLR010000015.1"/>
</dbReference>
<dbReference type="Gene3D" id="3.30.70.1060">
    <property type="entry name" value="Dimeric alpha+beta barrel"/>
    <property type="match status" value="1"/>
</dbReference>
<dbReference type="EMBL" id="VOHM01000005">
    <property type="protein sequence ID" value="TWT26916.1"/>
    <property type="molecule type" value="Genomic_DNA"/>
</dbReference>
<evidence type="ECO:0000256" key="1">
    <source>
        <dbReference type="ARBA" id="ARBA00007689"/>
    </source>
</evidence>
<evidence type="ECO:0000259" key="2">
    <source>
        <dbReference type="Pfam" id="PF03795"/>
    </source>
</evidence>
<dbReference type="PANTHER" id="PTHR37828">
    <property type="entry name" value="GSR2449 PROTEIN"/>
    <property type="match status" value="1"/>
</dbReference>
<dbReference type="Proteomes" id="UP000320791">
    <property type="component" value="Unassembled WGS sequence"/>
</dbReference>
<keyword evidence="4" id="KW-1185">Reference proteome</keyword>
<accession>A0A5C5ULK5</accession>
<dbReference type="InterPro" id="IPR011008">
    <property type="entry name" value="Dimeric_a/b-barrel"/>
</dbReference>
<dbReference type="OrthoDB" id="8968203at2"/>
<dbReference type="Pfam" id="PF03795">
    <property type="entry name" value="YCII"/>
    <property type="match status" value="1"/>
</dbReference>
<protein>
    <recommendedName>
        <fullName evidence="2">YCII-related domain-containing protein</fullName>
    </recommendedName>
</protein>
<reference evidence="3 4" key="1">
    <citation type="submission" date="2019-08" db="EMBL/GenBank/DDBJ databases">
        <authorList>
            <person name="Lei W."/>
        </authorList>
    </citation>
    <scope>NUCLEOTIDE SEQUENCE [LARGE SCALE GENOMIC DNA]</scope>
    <source>
        <strain evidence="3 4">CCUG 58627</strain>
    </source>
</reference>
<dbReference type="SUPFAM" id="SSF54909">
    <property type="entry name" value="Dimeric alpha+beta barrel"/>
    <property type="match status" value="1"/>
</dbReference>
<proteinExistence type="inferred from homology"/>
<evidence type="ECO:0000313" key="3">
    <source>
        <dbReference type="EMBL" id="TWT26916.1"/>
    </source>
</evidence>
<dbReference type="PANTHER" id="PTHR37828:SF1">
    <property type="entry name" value="YCII-RELATED DOMAIN-CONTAINING PROTEIN"/>
    <property type="match status" value="1"/>
</dbReference>
<name>A0A5C5ULK5_9CORY</name>
<feature type="domain" description="YCII-related" evidence="2">
    <location>
        <begin position="15"/>
        <end position="89"/>
    </location>
</feature>